<name>A0A5B8YN91_9FLAO</name>
<dbReference type="EMBL" id="CP042476">
    <property type="protein sequence ID" value="QED38961.1"/>
    <property type="molecule type" value="Genomic_DNA"/>
</dbReference>
<dbReference type="Proteomes" id="UP000321954">
    <property type="component" value="Chromosome"/>
</dbReference>
<organism evidence="1 2">
    <name type="scientific">Antarcticibacterium arcticum</name>
    <dbReference type="NCBI Taxonomy" id="2585771"/>
    <lineage>
        <taxon>Bacteria</taxon>
        <taxon>Pseudomonadati</taxon>
        <taxon>Bacteroidota</taxon>
        <taxon>Flavobacteriia</taxon>
        <taxon>Flavobacteriales</taxon>
        <taxon>Flavobacteriaceae</taxon>
        <taxon>Antarcticibacterium</taxon>
    </lineage>
</organism>
<gene>
    <name evidence="1" type="ORF">FK178_15100</name>
</gene>
<evidence type="ECO:0000313" key="2">
    <source>
        <dbReference type="Proteomes" id="UP000321954"/>
    </source>
</evidence>
<dbReference type="SUPFAM" id="SSF56935">
    <property type="entry name" value="Porins"/>
    <property type="match status" value="1"/>
</dbReference>
<dbReference type="OrthoDB" id="603275at2"/>
<keyword evidence="1" id="KW-0378">Hydrolase</keyword>
<dbReference type="Pfam" id="PF13715">
    <property type="entry name" value="CarbopepD_reg_2"/>
    <property type="match status" value="1"/>
</dbReference>
<dbReference type="Gene3D" id="2.60.40.1120">
    <property type="entry name" value="Carboxypeptidase-like, regulatory domain"/>
    <property type="match status" value="1"/>
</dbReference>
<keyword evidence="1" id="KW-0645">Protease</keyword>
<dbReference type="InterPro" id="IPR008969">
    <property type="entry name" value="CarboxyPept-like_regulatory"/>
</dbReference>
<protein>
    <submittedName>
        <fullName evidence="1">Carboxypeptidase regulatory-like domain-containing protein</fullName>
    </submittedName>
</protein>
<dbReference type="RefSeq" id="WP_146837151.1">
    <property type="nucleotide sequence ID" value="NZ_CP042476.1"/>
</dbReference>
<dbReference type="GO" id="GO:0004180">
    <property type="term" value="F:carboxypeptidase activity"/>
    <property type="evidence" value="ECO:0007669"/>
    <property type="project" value="UniProtKB-KW"/>
</dbReference>
<sequence length="867" mass="99646">MNLFSGKNILFFIVLAVISSQTIYSQFKIEGTVKDSSGSNLAGATVILQSMVDDTENQFSITNEEGKFLFLTSHQEFRIKVSYIGFATYSILLQDFNKENFILKLSPQVDNLDEIVLNYKPTPIQTKVDTLTFLANQFADGQEHKLKNLIQKLPGVEYEGGVLSINGKKITTVLVEGDKFFNGSTVLAVENIPANAIKELEFIDDYSETKLLNNLENSDITVLNLKLKDDKKHFYFGDLELKYGNQHFYKLNPSLFKYTKRHKYAILGSANNIGDPLENIWALQETVLNLNMSSSTLLDDLKFENKEVLSTSEKAIGVAFDGLIFDKKKLSINIVANDANRDYLIKSNNKYFDEPLLNENRELIRNQEFKNYFAGVGYENQLRNQGLFKINSEIYKRSSGNSRFLNSNFNSENIYVELEDVQESSGLNLRFSLLQKLNSRYTLNSELFFILKRDNQNLQISGNDNFLERFITKDEITGSYSQTTSDELGEVYFDNDLFYIFNSQNFLKITGIINTSLYKKNLSNPTGNSDFRSTSFPDPFNVFSDFQIKGMYSHKSEKFYSEIGMSMLHRNLPNKAENYFLPTVSMEYKLSFGNEIKAKYTSTSIRPVLEKFFEGALLKDFNHLEFGNSQLSSEIFHNFLFSSLFTDLRKGITFRGDVNYQVKQNSIIINNTFSGINLITRFSNLNSATNDFNTRFVVGKIFSALKLNGTLGYRKYDRGRILNENLIIQNIGMKRAKFHFETLFDKEVPNLFFNFTYAATNLKTGDFENKFRSNTYNVGLKNNSGKFTYLMEYEYIQNNNNYGNLYNNLKFNVVYNFENSPWLINIVGENLLDTNYINLQSIQETFVSEVQIARLPANVLLGITYKI</sequence>
<keyword evidence="1" id="KW-0121">Carboxypeptidase</keyword>
<accession>A0A5B8YN91</accession>
<proteinExistence type="predicted"/>
<dbReference type="SUPFAM" id="SSF49464">
    <property type="entry name" value="Carboxypeptidase regulatory domain-like"/>
    <property type="match status" value="1"/>
</dbReference>
<dbReference type="AlphaFoldDB" id="A0A5B8YN91"/>
<evidence type="ECO:0000313" key="1">
    <source>
        <dbReference type="EMBL" id="QED38961.1"/>
    </source>
</evidence>
<reference evidence="1 2" key="1">
    <citation type="submission" date="2019-08" db="EMBL/GenBank/DDBJ databases">
        <title>Antarcticibacterium arcticum sp. nov., a bacterium isolated from marine sediment of the Canadian Beaufort Sea.</title>
        <authorList>
            <person name="Lee Y.M."/>
            <person name="Baek K."/>
            <person name="Lee D.-H."/>
            <person name="Shin S.C."/>
            <person name="Jin Y.K."/>
            <person name="Park Y."/>
        </authorList>
    </citation>
    <scope>NUCLEOTIDE SEQUENCE [LARGE SCALE GENOMIC DNA]</scope>
    <source>
        <strain evidence="1 2">PAMC 28998</strain>
    </source>
</reference>
<keyword evidence="2" id="KW-1185">Reference proteome</keyword>
<dbReference type="KEGG" id="anp:FK178_15100"/>